<feature type="transmembrane region" description="Helical" evidence="6">
    <location>
        <begin position="91"/>
        <end position="118"/>
    </location>
</feature>
<evidence type="ECO:0000256" key="2">
    <source>
        <dbReference type="ARBA" id="ARBA00022475"/>
    </source>
</evidence>
<evidence type="ECO:0000256" key="6">
    <source>
        <dbReference type="SAM" id="Phobius"/>
    </source>
</evidence>
<dbReference type="PANTHER" id="PTHR40277:SF1">
    <property type="entry name" value="BLL5419 PROTEIN"/>
    <property type="match status" value="1"/>
</dbReference>
<dbReference type="PANTHER" id="PTHR40277">
    <property type="entry name" value="BLL5419 PROTEIN"/>
    <property type="match status" value="1"/>
</dbReference>
<gene>
    <name evidence="7" type="ORF">ENT17_12855</name>
</gene>
<name>A0A7C4PYZ6_9CHLR</name>
<keyword evidence="2" id="KW-1003">Cell membrane</keyword>
<dbReference type="Pfam" id="PF03706">
    <property type="entry name" value="LPG_synthase_TM"/>
    <property type="match status" value="1"/>
</dbReference>
<dbReference type="InterPro" id="IPR022791">
    <property type="entry name" value="L-PG_synthase/AglD"/>
</dbReference>
<dbReference type="AlphaFoldDB" id="A0A7C4PYZ6"/>
<feature type="transmembrane region" description="Helical" evidence="6">
    <location>
        <begin position="20"/>
        <end position="37"/>
    </location>
</feature>
<feature type="transmembrane region" description="Helical" evidence="6">
    <location>
        <begin position="202"/>
        <end position="227"/>
    </location>
</feature>
<keyword evidence="4 6" id="KW-1133">Transmembrane helix</keyword>
<reference evidence="7" key="1">
    <citation type="journal article" date="2020" name="mSystems">
        <title>Genome- and Community-Level Interaction Insights into Carbon Utilization and Element Cycling Functions of Hydrothermarchaeota in Hydrothermal Sediment.</title>
        <authorList>
            <person name="Zhou Z."/>
            <person name="Liu Y."/>
            <person name="Xu W."/>
            <person name="Pan J."/>
            <person name="Luo Z.H."/>
            <person name="Li M."/>
        </authorList>
    </citation>
    <scope>NUCLEOTIDE SEQUENCE [LARGE SCALE GENOMIC DNA]</scope>
    <source>
        <strain evidence="7">SpSt-556</strain>
    </source>
</reference>
<keyword evidence="3 6" id="KW-0812">Transmembrane</keyword>
<evidence type="ECO:0000256" key="3">
    <source>
        <dbReference type="ARBA" id="ARBA00022692"/>
    </source>
</evidence>
<comment type="subcellular location">
    <subcellularLocation>
        <location evidence="1">Cell membrane</location>
        <topology evidence="1">Multi-pass membrane protein</topology>
    </subcellularLocation>
</comment>
<evidence type="ECO:0000313" key="7">
    <source>
        <dbReference type="EMBL" id="HGS88485.1"/>
    </source>
</evidence>
<accession>A0A7C4PYZ6</accession>
<keyword evidence="5 6" id="KW-0472">Membrane</keyword>
<sequence>MSTDQPVSGKPSRFRNWKQWVQIGGTALSIILLVILIRQQGWGEVLSAVQQIPLPIFVMTLAVMLASRLCVVLRWYALLRSAGAPVSFKSIFELVFVGLFASNFLPSTIGGDVVRLAGAVMLRVDGGLSAASLVADRLIGMAGMTVMLPVGLSSVLGKTALHAAGLFSSLLPLPARWREKLRGFITQVLISLQHWLKHPAGLGAAFVATLGHMACTFLSVSLLLNALGSPLDFWQIGGLWSLSYFITLLPVSINGLGLQEVSISYLYHTFGGVPLENTLTLSLMMRLLFVAASLPGAFFLPLLASLRNVETANHQ</sequence>
<organism evidence="7">
    <name type="scientific">Bellilinea caldifistulae</name>
    <dbReference type="NCBI Taxonomy" id="360411"/>
    <lineage>
        <taxon>Bacteria</taxon>
        <taxon>Bacillati</taxon>
        <taxon>Chloroflexota</taxon>
        <taxon>Anaerolineae</taxon>
        <taxon>Anaerolineales</taxon>
        <taxon>Anaerolineaceae</taxon>
        <taxon>Bellilinea</taxon>
    </lineage>
</organism>
<evidence type="ECO:0000256" key="5">
    <source>
        <dbReference type="ARBA" id="ARBA00023136"/>
    </source>
</evidence>
<evidence type="ECO:0000256" key="1">
    <source>
        <dbReference type="ARBA" id="ARBA00004651"/>
    </source>
</evidence>
<evidence type="ECO:0000256" key="4">
    <source>
        <dbReference type="ARBA" id="ARBA00022989"/>
    </source>
</evidence>
<dbReference type="NCBIfam" id="TIGR00374">
    <property type="entry name" value="flippase-like domain"/>
    <property type="match status" value="1"/>
</dbReference>
<dbReference type="EMBL" id="DSXR01000127">
    <property type="protein sequence ID" value="HGS88485.1"/>
    <property type="molecule type" value="Genomic_DNA"/>
</dbReference>
<feature type="transmembrane region" description="Helical" evidence="6">
    <location>
        <begin position="287"/>
        <end position="306"/>
    </location>
</feature>
<proteinExistence type="predicted"/>
<comment type="caution">
    <text evidence="7">The sequence shown here is derived from an EMBL/GenBank/DDBJ whole genome shotgun (WGS) entry which is preliminary data.</text>
</comment>
<protein>
    <submittedName>
        <fullName evidence="7">Flippase-like domain-containing protein</fullName>
    </submittedName>
</protein>
<dbReference type="GO" id="GO:0005886">
    <property type="term" value="C:plasma membrane"/>
    <property type="evidence" value="ECO:0007669"/>
    <property type="project" value="UniProtKB-SubCell"/>
</dbReference>
<feature type="transmembrane region" description="Helical" evidence="6">
    <location>
        <begin position="239"/>
        <end position="267"/>
    </location>
</feature>
<feature type="transmembrane region" description="Helical" evidence="6">
    <location>
        <begin position="57"/>
        <end position="79"/>
    </location>
</feature>